<dbReference type="OrthoDB" id="1680946at2"/>
<dbReference type="AlphaFoldDB" id="A0A0L0QR39"/>
<evidence type="ECO:0000313" key="1">
    <source>
        <dbReference type="EMBL" id="KNE21095.1"/>
    </source>
</evidence>
<sequence>MKISQEVRAQPETHVSRMSSEGKRAFQNMLQSQSAHVKQQELQVIVKNISLQGEKLARFRSFQDLAKFKRLVKGFLRETVGSGLRLQKSQSFSMNGNNRQLAIVKQIDEKLMQLTEDIMNQEKKAVDLLGLIGEIKGLLINLYT</sequence>
<keyword evidence="2" id="KW-1185">Reference proteome</keyword>
<dbReference type="SUPFAM" id="SSF158397">
    <property type="entry name" value="TM1646-like"/>
    <property type="match status" value="1"/>
</dbReference>
<dbReference type="RefSeq" id="WP_050350507.1">
    <property type="nucleotide sequence ID" value="NZ_BOSN01000007.1"/>
</dbReference>
<evidence type="ECO:0000313" key="2">
    <source>
        <dbReference type="Proteomes" id="UP000036780"/>
    </source>
</evidence>
<dbReference type="GeneID" id="66868825"/>
<dbReference type="EMBL" id="LGTO01000005">
    <property type="protein sequence ID" value="KNE21095.1"/>
    <property type="molecule type" value="Genomic_DNA"/>
</dbReference>
<reference evidence="2" key="1">
    <citation type="submission" date="2015-07" db="EMBL/GenBank/DDBJ databases">
        <title>Fjat-10053 dsm26.</title>
        <authorList>
            <person name="Liu B."/>
            <person name="Wang J."/>
            <person name="Zhu Y."/>
            <person name="Liu G."/>
            <person name="Chen Q."/>
            <person name="Chen Z."/>
            <person name="Lan J."/>
            <person name="Che J."/>
            <person name="Ge C."/>
            <person name="Shi H."/>
            <person name="Pan Z."/>
            <person name="Liu X."/>
        </authorList>
    </citation>
    <scope>NUCLEOTIDE SEQUENCE [LARGE SCALE GENOMIC DNA]</scope>
    <source>
        <strain evidence="2">DSM 26</strain>
    </source>
</reference>
<accession>A0A0L0QR39</accession>
<dbReference type="Pfam" id="PF03885">
    <property type="entry name" value="DUF327"/>
    <property type="match status" value="1"/>
</dbReference>
<dbReference type="PATRIC" id="fig|1473.5.peg.4022"/>
<dbReference type="Gene3D" id="1.20.120.490">
    <property type="entry name" value="Hypothetical protein TM1646-like domain"/>
    <property type="match status" value="1"/>
</dbReference>
<gene>
    <name evidence="1" type="ORF">AFK71_05215</name>
</gene>
<dbReference type="InterPro" id="IPR024042">
    <property type="entry name" value="TM1646-like_dom_sf"/>
</dbReference>
<proteinExistence type="predicted"/>
<evidence type="ECO:0008006" key="3">
    <source>
        <dbReference type="Google" id="ProtNLM"/>
    </source>
</evidence>
<name>A0A0L0QR39_VIRPA</name>
<protein>
    <recommendedName>
        <fullName evidence="3">UDP-N-acetylenolpyruvoylglucosamine reductase</fullName>
    </recommendedName>
</protein>
<comment type="caution">
    <text evidence="1">The sequence shown here is derived from an EMBL/GenBank/DDBJ whole genome shotgun (WGS) entry which is preliminary data.</text>
</comment>
<dbReference type="Proteomes" id="UP000036780">
    <property type="component" value="Unassembled WGS sequence"/>
</dbReference>
<dbReference type="InterPro" id="IPR005585">
    <property type="entry name" value="DUF327"/>
</dbReference>
<organism evidence="1 2">
    <name type="scientific">Virgibacillus pantothenticus</name>
    <dbReference type="NCBI Taxonomy" id="1473"/>
    <lineage>
        <taxon>Bacteria</taxon>
        <taxon>Bacillati</taxon>
        <taxon>Bacillota</taxon>
        <taxon>Bacilli</taxon>
        <taxon>Bacillales</taxon>
        <taxon>Bacillaceae</taxon>
        <taxon>Virgibacillus</taxon>
    </lineage>
</organism>